<keyword evidence="1" id="KW-0732">Signal</keyword>
<evidence type="ECO:0000256" key="1">
    <source>
        <dbReference type="SAM" id="SignalP"/>
    </source>
</evidence>
<evidence type="ECO:0008006" key="4">
    <source>
        <dbReference type="Google" id="ProtNLM"/>
    </source>
</evidence>
<proteinExistence type="predicted"/>
<reference evidence="2" key="2">
    <citation type="submission" date="2020-09" db="EMBL/GenBank/DDBJ databases">
        <authorList>
            <person name="Sun Q."/>
            <person name="Zhou Y."/>
        </authorList>
    </citation>
    <scope>NUCLEOTIDE SEQUENCE</scope>
    <source>
        <strain evidence="2">CGMCC 1.15448</strain>
    </source>
</reference>
<feature type="chain" id="PRO_5035246122" description="Tetratricopeptide repeat protein" evidence="1">
    <location>
        <begin position="23"/>
        <end position="436"/>
    </location>
</feature>
<dbReference type="SUPFAM" id="SSF48452">
    <property type="entry name" value="TPR-like"/>
    <property type="match status" value="1"/>
</dbReference>
<gene>
    <name evidence="2" type="ORF">GCM10011511_04370</name>
</gene>
<dbReference type="Proteomes" id="UP000607559">
    <property type="component" value="Unassembled WGS sequence"/>
</dbReference>
<dbReference type="EMBL" id="BMJC01000001">
    <property type="protein sequence ID" value="GGA84338.1"/>
    <property type="molecule type" value="Genomic_DNA"/>
</dbReference>
<comment type="caution">
    <text evidence="2">The sequence shown here is derived from an EMBL/GenBank/DDBJ whole genome shotgun (WGS) entry which is preliminary data.</text>
</comment>
<keyword evidence="3" id="KW-1185">Reference proteome</keyword>
<dbReference type="InterPro" id="IPR011990">
    <property type="entry name" value="TPR-like_helical_dom_sf"/>
</dbReference>
<protein>
    <recommendedName>
        <fullName evidence="4">Tetratricopeptide repeat protein</fullName>
    </recommendedName>
</protein>
<dbReference type="Gene3D" id="1.25.40.10">
    <property type="entry name" value="Tetratricopeptide repeat domain"/>
    <property type="match status" value="1"/>
</dbReference>
<evidence type="ECO:0000313" key="3">
    <source>
        <dbReference type="Proteomes" id="UP000607559"/>
    </source>
</evidence>
<reference evidence="2" key="1">
    <citation type="journal article" date="2014" name="Int. J. Syst. Evol. Microbiol.">
        <title>Complete genome sequence of Corynebacterium casei LMG S-19264T (=DSM 44701T), isolated from a smear-ripened cheese.</title>
        <authorList>
            <consortium name="US DOE Joint Genome Institute (JGI-PGF)"/>
            <person name="Walter F."/>
            <person name="Albersmeier A."/>
            <person name="Kalinowski J."/>
            <person name="Ruckert C."/>
        </authorList>
    </citation>
    <scope>NUCLEOTIDE SEQUENCE</scope>
    <source>
        <strain evidence="2">CGMCC 1.15448</strain>
    </source>
</reference>
<dbReference type="PROSITE" id="PS51257">
    <property type="entry name" value="PROKAR_LIPOPROTEIN"/>
    <property type="match status" value="1"/>
</dbReference>
<feature type="signal peptide" evidence="1">
    <location>
        <begin position="1"/>
        <end position="22"/>
    </location>
</feature>
<accession>A0A8J2U7Q4</accession>
<evidence type="ECO:0000313" key="2">
    <source>
        <dbReference type="EMBL" id="GGA84338.1"/>
    </source>
</evidence>
<dbReference type="AlphaFoldDB" id="A0A8J2U7Q4"/>
<name>A0A8J2U7Q4_9BACT</name>
<organism evidence="2 3">
    <name type="scientific">Puia dinghuensis</name>
    <dbReference type="NCBI Taxonomy" id="1792502"/>
    <lineage>
        <taxon>Bacteria</taxon>
        <taxon>Pseudomonadati</taxon>
        <taxon>Bacteroidota</taxon>
        <taxon>Chitinophagia</taxon>
        <taxon>Chitinophagales</taxon>
        <taxon>Chitinophagaceae</taxon>
        <taxon>Puia</taxon>
    </lineage>
</organism>
<sequence>MRKTLVLKKLLLALLLPVGLGSCGHKEKALVGRSLVDSLITHYTPSVLATQNQAELRFWRSRIDPAVAGYLNESRYAGCLALSFRLFGEIDSLRKADSILRAVDRNFNHRETSADMGLVSLCITGHRFREADSFLQKAKQLGLRPYESHATSFDVAFELGNYFQAKTELNAIQSPNDYGYYFRKSRIDHLDGELDSAIGDMNRAVALAESSDYLKDVAQANVGDLYLHAGAPADARDAYLACIGRNSADFHSWMGLGWIALVHDGDDSLASTIFHFVQEKNALPDALFKLQQMAEARGDSALWLHYAREFVAKATLPVYGRMYNKYLIGLYTGILKNPAAAEALAADELHNRATPQTYAWYAWALFADGKKDQAYAVFQQQVSGKPLEALELYWMGHIMEGLGKMYNAREFYKAADKTRYDLDPADAAYIRKALEE</sequence>